<reference evidence="4 5" key="1">
    <citation type="journal article" date="2018" name="Nat. Ecol. Evol.">
        <title>Pezizomycetes genomes reveal the molecular basis of ectomycorrhizal truffle lifestyle.</title>
        <authorList>
            <person name="Murat C."/>
            <person name="Payen T."/>
            <person name="Noel B."/>
            <person name="Kuo A."/>
            <person name="Morin E."/>
            <person name="Chen J."/>
            <person name="Kohler A."/>
            <person name="Krizsan K."/>
            <person name="Balestrini R."/>
            <person name="Da Silva C."/>
            <person name="Montanini B."/>
            <person name="Hainaut M."/>
            <person name="Levati E."/>
            <person name="Barry K.W."/>
            <person name="Belfiori B."/>
            <person name="Cichocki N."/>
            <person name="Clum A."/>
            <person name="Dockter R.B."/>
            <person name="Fauchery L."/>
            <person name="Guy J."/>
            <person name="Iotti M."/>
            <person name="Le Tacon F."/>
            <person name="Lindquist E.A."/>
            <person name="Lipzen A."/>
            <person name="Malagnac F."/>
            <person name="Mello A."/>
            <person name="Molinier V."/>
            <person name="Miyauchi S."/>
            <person name="Poulain J."/>
            <person name="Riccioni C."/>
            <person name="Rubini A."/>
            <person name="Sitrit Y."/>
            <person name="Splivallo R."/>
            <person name="Traeger S."/>
            <person name="Wang M."/>
            <person name="Zifcakova L."/>
            <person name="Wipf D."/>
            <person name="Zambonelli A."/>
            <person name="Paolocci F."/>
            <person name="Nowrousian M."/>
            <person name="Ottonello S."/>
            <person name="Baldrian P."/>
            <person name="Spatafora J.W."/>
            <person name="Henrissat B."/>
            <person name="Nagy L.G."/>
            <person name="Aury J.M."/>
            <person name="Wincker P."/>
            <person name="Grigoriev I.V."/>
            <person name="Bonfante P."/>
            <person name="Martin F.M."/>
        </authorList>
    </citation>
    <scope>NUCLEOTIDE SEQUENCE [LARGE SCALE GENOMIC DNA]</scope>
    <source>
        <strain evidence="4 5">ATCC MYA-4762</strain>
    </source>
</reference>
<dbReference type="OrthoDB" id="4957064at2759"/>
<keyword evidence="5" id="KW-1185">Reference proteome</keyword>
<evidence type="ECO:0000313" key="4">
    <source>
        <dbReference type="EMBL" id="RPB24198.1"/>
    </source>
</evidence>
<protein>
    <submittedName>
        <fullName evidence="4">Uncharacterized protein</fullName>
    </submittedName>
</protein>
<feature type="compositionally biased region" description="Polar residues" evidence="2">
    <location>
        <begin position="1"/>
        <end position="11"/>
    </location>
</feature>
<feature type="coiled-coil region" evidence="1">
    <location>
        <begin position="150"/>
        <end position="205"/>
    </location>
</feature>
<dbReference type="SUPFAM" id="SSF57997">
    <property type="entry name" value="Tropomyosin"/>
    <property type="match status" value="1"/>
</dbReference>
<dbReference type="Gene3D" id="1.20.5.340">
    <property type="match status" value="1"/>
</dbReference>
<gene>
    <name evidence="4" type="ORF">L211DRAFT_879837</name>
</gene>
<feature type="compositionally biased region" description="Pro residues" evidence="2">
    <location>
        <begin position="14"/>
        <end position="26"/>
    </location>
</feature>
<proteinExistence type="predicted"/>
<keyword evidence="1" id="KW-0175">Coiled coil</keyword>
<feature type="transmembrane region" description="Helical" evidence="3">
    <location>
        <begin position="53"/>
        <end position="70"/>
    </location>
</feature>
<dbReference type="STRING" id="1051890.A0A3N4LR88"/>
<keyword evidence="3" id="KW-0472">Membrane</keyword>
<organism evidence="4 5">
    <name type="scientific">Terfezia boudieri ATCC MYA-4762</name>
    <dbReference type="NCBI Taxonomy" id="1051890"/>
    <lineage>
        <taxon>Eukaryota</taxon>
        <taxon>Fungi</taxon>
        <taxon>Dikarya</taxon>
        <taxon>Ascomycota</taxon>
        <taxon>Pezizomycotina</taxon>
        <taxon>Pezizomycetes</taxon>
        <taxon>Pezizales</taxon>
        <taxon>Pezizaceae</taxon>
        <taxon>Terfezia</taxon>
    </lineage>
</organism>
<keyword evidence="3" id="KW-1133">Transmembrane helix</keyword>
<feature type="region of interest" description="Disordered" evidence="2">
    <location>
        <begin position="1"/>
        <end position="32"/>
    </location>
</feature>
<evidence type="ECO:0000313" key="5">
    <source>
        <dbReference type="Proteomes" id="UP000267821"/>
    </source>
</evidence>
<evidence type="ECO:0000256" key="2">
    <source>
        <dbReference type="SAM" id="MobiDB-lite"/>
    </source>
</evidence>
<evidence type="ECO:0000256" key="1">
    <source>
        <dbReference type="SAM" id="Coils"/>
    </source>
</evidence>
<dbReference type="EMBL" id="ML121543">
    <property type="protein sequence ID" value="RPB24198.1"/>
    <property type="molecule type" value="Genomic_DNA"/>
</dbReference>
<dbReference type="AlphaFoldDB" id="A0A3N4LR88"/>
<sequence>MGIYASTTVTGFASPPPSTSPSPSPSTSPQAISTPLPQYLTVNLMKSMLSRKIQALLTLVVVGIATYIGFANGTSRTVDPAGVAPPPGHHAQCTQMCLGVGAACIQELKGEIEDMNLRMEERFRGLWGLQTAGHSIEMVQECGGMKAAGMTELEMRVGKVEEKLVKVDERVGKVEEKLVKVDERIVKVEERIVKVEERIAKIEGKLAKIEGGYPSVQSSTVRIPCFDKQAVWQLDMERRVDRIEERLASIENSINDINNNLRTLLQKLDDQRVDHKQDGGGREREKDGEDGGKASVEVKTKEFAAIVNGFPVVGLVIGIWVTIVLYVLYSKEWLARRDRRWRIRDDLRETQGNNGKGEEGKIACVLM</sequence>
<keyword evidence="3" id="KW-0812">Transmembrane</keyword>
<feature type="transmembrane region" description="Helical" evidence="3">
    <location>
        <begin position="303"/>
        <end position="329"/>
    </location>
</feature>
<evidence type="ECO:0000256" key="3">
    <source>
        <dbReference type="SAM" id="Phobius"/>
    </source>
</evidence>
<accession>A0A3N4LR88</accession>
<dbReference type="Proteomes" id="UP000267821">
    <property type="component" value="Unassembled WGS sequence"/>
</dbReference>
<feature type="region of interest" description="Disordered" evidence="2">
    <location>
        <begin position="272"/>
        <end position="294"/>
    </location>
</feature>
<name>A0A3N4LR88_9PEZI</name>
<dbReference type="InParanoid" id="A0A3N4LR88"/>